<name>A0ABD0RP65_CIRMR</name>
<protein>
    <submittedName>
        <fullName evidence="1">Uncharacterized protein</fullName>
    </submittedName>
</protein>
<dbReference type="AlphaFoldDB" id="A0ABD0RP65"/>
<organism evidence="1 2">
    <name type="scientific">Cirrhinus mrigala</name>
    <name type="common">Mrigala</name>
    <dbReference type="NCBI Taxonomy" id="683832"/>
    <lineage>
        <taxon>Eukaryota</taxon>
        <taxon>Metazoa</taxon>
        <taxon>Chordata</taxon>
        <taxon>Craniata</taxon>
        <taxon>Vertebrata</taxon>
        <taxon>Euteleostomi</taxon>
        <taxon>Actinopterygii</taxon>
        <taxon>Neopterygii</taxon>
        <taxon>Teleostei</taxon>
        <taxon>Ostariophysi</taxon>
        <taxon>Cypriniformes</taxon>
        <taxon>Cyprinidae</taxon>
        <taxon>Labeoninae</taxon>
        <taxon>Labeonini</taxon>
        <taxon>Cirrhinus</taxon>
    </lineage>
</organism>
<feature type="non-terminal residue" evidence="1">
    <location>
        <position position="1"/>
    </location>
</feature>
<keyword evidence="2" id="KW-1185">Reference proteome</keyword>
<proteinExistence type="predicted"/>
<sequence length="52" mass="5866">CGTNICICPAASWTFARYYKVNVAEPVSRLLSRNVGKEWLFTSRDFDGTSHP</sequence>
<accession>A0ABD0RP65</accession>
<evidence type="ECO:0000313" key="1">
    <source>
        <dbReference type="EMBL" id="KAL0199771.1"/>
    </source>
</evidence>
<comment type="caution">
    <text evidence="1">The sequence shown here is derived from an EMBL/GenBank/DDBJ whole genome shotgun (WGS) entry which is preliminary data.</text>
</comment>
<gene>
    <name evidence="1" type="ORF">M9458_002958</name>
</gene>
<dbReference type="Proteomes" id="UP001529510">
    <property type="component" value="Unassembled WGS sequence"/>
</dbReference>
<evidence type="ECO:0000313" key="2">
    <source>
        <dbReference type="Proteomes" id="UP001529510"/>
    </source>
</evidence>
<feature type="non-terminal residue" evidence="1">
    <location>
        <position position="52"/>
    </location>
</feature>
<dbReference type="EMBL" id="JAMKFB020000002">
    <property type="protein sequence ID" value="KAL0199771.1"/>
    <property type="molecule type" value="Genomic_DNA"/>
</dbReference>
<reference evidence="1 2" key="1">
    <citation type="submission" date="2024-05" db="EMBL/GenBank/DDBJ databases">
        <title>Genome sequencing and assembly of Indian major carp, Cirrhinus mrigala (Hamilton, 1822).</title>
        <authorList>
            <person name="Mohindra V."/>
            <person name="Chowdhury L.M."/>
            <person name="Lal K."/>
            <person name="Jena J.K."/>
        </authorList>
    </citation>
    <scope>NUCLEOTIDE SEQUENCE [LARGE SCALE GENOMIC DNA]</scope>
    <source>
        <strain evidence="1">CM1030</strain>
        <tissue evidence="1">Blood</tissue>
    </source>
</reference>